<keyword evidence="3" id="KW-1185">Reference proteome</keyword>
<proteinExistence type="predicted"/>
<name>A0A9P1FKN4_9DINO</name>
<gene>
    <name evidence="1" type="ORF">C1SCF055_LOCUS7382</name>
</gene>
<comment type="caution">
    <text evidence="1">The sequence shown here is derived from an EMBL/GenBank/DDBJ whole genome shotgun (WGS) entry which is preliminary data.</text>
</comment>
<organism evidence="1">
    <name type="scientific">Cladocopium goreaui</name>
    <dbReference type="NCBI Taxonomy" id="2562237"/>
    <lineage>
        <taxon>Eukaryota</taxon>
        <taxon>Sar</taxon>
        <taxon>Alveolata</taxon>
        <taxon>Dinophyceae</taxon>
        <taxon>Suessiales</taxon>
        <taxon>Symbiodiniaceae</taxon>
        <taxon>Cladocopium</taxon>
    </lineage>
</organism>
<protein>
    <submittedName>
        <fullName evidence="1">Uncharacterized protein</fullName>
    </submittedName>
</protein>
<dbReference type="AlphaFoldDB" id="A0A9P1FKN4"/>
<reference evidence="1" key="1">
    <citation type="submission" date="2022-10" db="EMBL/GenBank/DDBJ databases">
        <authorList>
            <person name="Chen Y."/>
            <person name="Dougan E. K."/>
            <person name="Chan C."/>
            <person name="Rhodes N."/>
            <person name="Thang M."/>
        </authorList>
    </citation>
    <scope>NUCLEOTIDE SEQUENCE</scope>
</reference>
<accession>A0A9P1FKN4</accession>
<dbReference type="EMBL" id="CAMXCT020000484">
    <property type="protein sequence ID" value="CAL1132806.1"/>
    <property type="molecule type" value="Genomic_DNA"/>
</dbReference>
<evidence type="ECO:0000313" key="3">
    <source>
        <dbReference type="Proteomes" id="UP001152797"/>
    </source>
</evidence>
<evidence type="ECO:0000313" key="2">
    <source>
        <dbReference type="EMBL" id="CAL1132806.1"/>
    </source>
</evidence>
<dbReference type="Proteomes" id="UP001152797">
    <property type="component" value="Unassembled WGS sequence"/>
</dbReference>
<dbReference type="EMBL" id="CAMXCT030000484">
    <property type="protein sequence ID" value="CAL4766743.1"/>
    <property type="molecule type" value="Genomic_DNA"/>
</dbReference>
<evidence type="ECO:0000313" key="1">
    <source>
        <dbReference type="EMBL" id="CAI3979431.1"/>
    </source>
</evidence>
<sequence length="114" mass="12554">MAAVSNQGSPASDQAVASFHPARFMPVKINSAIDMSPVSEDSDEAEDEEMVEMPKRAFPAKPGMPLFGALHQKTEAFRDFAAPRPNLKRWTMRFSDEVYNGQLYSAGVDSGYHS</sequence>
<reference evidence="2" key="2">
    <citation type="submission" date="2024-04" db="EMBL/GenBank/DDBJ databases">
        <authorList>
            <person name="Chen Y."/>
            <person name="Shah S."/>
            <person name="Dougan E. K."/>
            <person name="Thang M."/>
            <person name="Chan C."/>
        </authorList>
    </citation>
    <scope>NUCLEOTIDE SEQUENCE [LARGE SCALE GENOMIC DNA]</scope>
</reference>
<dbReference type="EMBL" id="CAMXCT010000484">
    <property type="protein sequence ID" value="CAI3979431.1"/>
    <property type="molecule type" value="Genomic_DNA"/>
</dbReference>